<dbReference type="Proteomes" id="UP000199041">
    <property type="component" value="Unassembled WGS sequence"/>
</dbReference>
<proteinExistence type="predicted"/>
<sequence length="302" mass="33241">MQKQDRRTALKNIVTGTAAIGAAAILPGLSSGAAAATPKEMKENTSGALKGNINHSVCAWCYAGISLDELCQFAKKIGIKGIDLMGPKEWPTLKKYGLDSPMCNGAEINLTDGFNDTKYHEQLIKNYTEMIPKVAAAGYKNLICFSGSKRGMDDETGWQNCVDGLSKILPLAEKHGVVLVMELLNSKVNHKDYQCDRTSWGAELCKRLGSENFKLLYDIYHMQIDEGDVIHTINTHHQFIAHYHTGGVPGRNEIDDTQELYYPAIMRAIAATGFKGYVAQEFVPKNPDKLASLQKAIQICDI</sequence>
<dbReference type="AlphaFoldDB" id="A0A1H3VHD3"/>
<organism evidence="4 5">
    <name type="scientific">Arachidicoccus rhizosphaerae</name>
    <dbReference type="NCBI Taxonomy" id="551991"/>
    <lineage>
        <taxon>Bacteria</taxon>
        <taxon>Pseudomonadati</taxon>
        <taxon>Bacteroidota</taxon>
        <taxon>Chitinophagia</taxon>
        <taxon>Chitinophagales</taxon>
        <taxon>Chitinophagaceae</taxon>
        <taxon>Arachidicoccus</taxon>
    </lineage>
</organism>
<dbReference type="PROSITE" id="PS51318">
    <property type="entry name" value="TAT"/>
    <property type="match status" value="1"/>
</dbReference>
<dbReference type="Pfam" id="PF01261">
    <property type="entry name" value="AP_endonuc_2"/>
    <property type="match status" value="1"/>
</dbReference>
<evidence type="ECO:0000313" key="4">
    <source>
        <dbReference type="EMBL" id="SDZ73588.1"/>
    </source>
</evidence>
<dbReference type="InterPro" id="IPR006311">
    <property type="entry name" value="TAT_signal"/>
</dbReference>
<dbReference type="PANTHER" id="PTHR43489">
    <property type="entry name" value="ISOMERASE"/>
    <property type="match status" value="1"/>
</dbReference>
<reference evidence="4 5" key="1">
    <citation type="submission" date="2016-10" db="EMBL/GenBank/DDBJ databases">
        <authorList>
            <person name="de Groot N.N."/>
        </authorList>
    </citation>
    <scope>NUCLEOTIDE SEQUENCE [LARGE SCALE GENOMIC DNA]</scope>
    <source>
        <strain evidence="4 5">Vu-144</strain>
    </source>
</reference>
<dbReference type="PANTHER" id="PTHR43489:SF3">
    <property type="entry name" value="XYLOSE ISOMERASE DOMAIN PROTEIN TIM BARREL"/>
    <property type="match status" value="1"/>
</dbReference>
<dbReference type="Gene3D" id="3.20.20.150">
    <property type="entry name" value="Divalent-metal-dependent TIM barrel enzymes"/>
    <property type="match status" value="1"/>
</dbReference>
<evidence type="ECO:0000256" key="2">
    <source>
        <dbReference type="SAM" id="SignalP"/>
    </source>
</evidence>
<accession>A0A1H3VHD3</accession>
<feature type="signal peptide" evidence="2">
    <location>
        <begin position="1"/>
        <end position="35"/>
    </location>
</feature>
<evidence type="ECO:0000259" key="3">
    <source>
        <dbReference type="Pfam" id="PF01261"/>
    </source>
</evidence>
<evidence type="ECO:0000256" key="1">
    <source>
        <dbReference type="ARBA" id="ARBA00023235"/>
    </source>
</evidence>
<keyword evidence="1 4" id="KW-0413">Isomerase</keyword>
<dbReference type="SUPFAM" id="SSF51658">
    <property type="entry name" value="Xylose isomerase-like"/>
    <property type="match status" value="1"/>
</dbReference>
<feature type="chain" id="PRO_5011673688" evidence="2">
    <location>
        <begin position="36"/>
        <end position="302"/>
    </location>
</feature>
<dbReference type="OrthoDB" id="9786584at2"/>
<keyword evidence="2" id="KW-0732">Signal</keyword>
<dbReference type="EMBL" id="FNQY01000001">
    <property type="protein sequence ID" value="SDZ73588.1"/>
    <property type="molecule type" value="Genomic_DNA"/>
</dbReference>
<name>A0A1H3VHD3_9BACT</name>
<dbReference type="InterPro" id="IPR050417">
    <property type="entry name" value="Sugar_Epim/Isomerase"/>
</dbReference>
<dbReference type="RefSeq" id="WP_091391986.1">
    <property type="nucleotide sequence ID" value="NZ_FNQY01000001.1"/>
</dbReference>
<protein>
    <submittedName>
        <fullName evidence="4">Hydroxypyruvate isomerase</fullName>
    </submittedName>
</protein>
<feature type="domain" description="Xylose isomerase-like TIM barrel" evidence="3">
    <location>
        <begin position="93"/>
        <end position="283"/>
    </location>
</feature>
<dbReference type="InterPro" id="IPR036237">
    <property type="entry name" value="Xyl_isomerase-like_sf"/>
</dbReference>
<dbReference type="GO" id="GO:0016853">
    <property type="term" value="F:isomerase activity"/>
    <property type="evidence" value="ECO:0007669"/>
    <property type="project" value="UniProtKB-KW"/>
</dbReference>
<dbReference type="InterPro" id="IPR013022">
    <property type="entry name" value="Xyl_isomerase-like_TIM-brl"/>
</dbReference>
<evidence type="ECO:0000313" key="5">
    <source>
        <dbReference type="Proteomes" id="UP000199041"/>
    </source>
</evidence>
<gene>
    <name evidence="4" type="ORF">SAMN05192529_10162</name>
</gene>
<keyword evidence="5" id="KW-1185">Reference proteome</keyword>
<keyword evidence="4" id="KW-0670">Pyruvate</keyword>
<dbReference type="STRING" id="551991.SAMN05192529_10162"/>